<evidence type="ECO:0000313" key="7">
    <source>
        <dbReference type="EMBL" id="TWF59065.1"/>
    </source>
</evidence>
<evidence type="ECO:0000256" key="3">
    <source>
        <dbReference type="ARBA" id="ARBA00022448"/>
    </source>
</evidence>
<keyword evidence="4" id="KW-0408">Iron</keyword>
<dbReference type="InterPro" id="IPR051313">
    <property type="entry name" value="Bact_iron-sidero_bind"/>
</dbReference>
<dbReference type="Pfam" id="PF01497">
    <property type="entry name" value="Peripla_BP_2"/>
    <property type="match status" value="1"/>
</dbReference>
<dbReference type="RefSeq" id="WP_145632949.1">
    <property type="nucleotide sequence ID" value="NZ_VIWP01000001.1"/>
</dbReference>
<keyword evidence="4" id="KW-0410">Iron transport</keyword>
<dbReference type="PANTHER" id="PTHR30532:SF1">
    <property type="entry name" value="IRON(3+)-HYDROXAMATE-BINDING PROTEIN FHUD"/>
    <property type="match status" value="1"/>
</dbReference>
<keyword evidence="3" id="KW-0813">Transport</keyword>
<feature type="domain" description="Fe/B12 periplasmic-binding" evidence="6">
    <location>
        <begin position="39"/>
        <end position="311"/>
    </location>
</feature>
<reference evidence="7 8" key="1">
    <citation type="submission" date="2019-06" db="EMBL/GenBank/DDBJ databases">
        <title>Sorghum-associated microbial communities from plants grown in Nebraska, USA.</title>
        <authorList>
            <person name="Schachtman D."/>
        </authorList>
    </citation>
    <scope>NUCLEOTIDE SEQUENCE [LARGE SCALE GENOMIC DNA]</scope>
    <source>
        <strain evidence="7 8">1225</strain>
    </source>
</reference>
<comment type="subcellular location">
    <subcellularLocation>
        <location evidence="1">Cell envelope</location>
    </subcellularLocation>
</comment>
<protein>
    <submittedName>
        <fullName evidence="7">Iron complex transport system substrate-binding protein</fullName>
    </submittedName>
</protein>
<evidence type="ECO:0000256" key="4">
    <source>
        <dbReference type="ARBA" id="ARBA00022496"/>
    </source>
</evidence>
<dbReference type="PANTHER" id="PTHR30532">
    <property type="entry name" value="IRON III DICITRATE-BINDING PERIPLASMIC PROTEIN"/>
    <property type="match status" value="1"/>
</dbReference>
<keyword evidence="4" id="KW-0406">Ion transport</keyword>
<dbReference type="EMBL" id="VIWP01000001">
    <property type="protein sequence ID" value="TWF59065.1"/>
    <property type="molecule type" value="Genomic_DNA"/>
</dbReference>
<keyword evidence="8" id="KW-1185">Reference proteome</keyword>
<dbReference type="GO" id="GO:1901678">
    <property type="term" value="P:iron coordination entity transport"/>
    <property type="evidence" value="ECO:0007669"/>
    <property type="project" value="UniProtKB-ARBA"/>
</dbReference>
<organism evidence="7 8">
    <name type="scientific">Neorhizobium alkalisoli</name>
    <dbReference type="NCBI Taxonomy" id="528178"/>
    <lineage>
        <taxon>Bacteria</taxon>
        <taxon>Pseudomonadati</taxon>
        <taxon>Pseudomonadota</taxon>
        <taxon>Alphaproteobacteria</taxon>
        <taxon>Hyphomicrobiales</taxon>
        <taxon>Rhizobiaceae</taxon>
        <taxon>Rhizobium/Agrobacterium group</taxon>
        <taxon>Neorhizobium</taxon>
    </lineage>
</organism>
<gene>
    <name evidence="7" type="ORF">FHW37_101871</name>
</gene>
<dbReference type="OrthoDB" id="9793175at2"/>
<evidence type="ECO:0000256" key="1">
    <source>
        <dbReference type="ARBA" id="ARBA00004196"/>
    </source>
</evidence>
<evidence type="ECO:0000256" key="2">
    <source>
        <dbReference type="ARBA" id="ARBA00008814"/>
    </source>
</evidence>
<dbReference type="InterPro" id="IPR002491">
    <property type="entry name" value="ABC_transptr_periplasmic_BD"/>
</dbReference>
<dbReference type="Proteomes" id="UP000320653">
    <property type="component" value="Unassembled WGS sequence"/>
</dbReference>
<evidence type="ECO:0000259" key="6">
    <source>
        <dbReference type="PROSITE" id="PS50983"/>
    </source>
</evidence>
<dbReference type="PROSITE" id="PS50983">
    <property type="entry name" value="FE_B12_PBP"/>
    <property type="match status" value="1"/>
</dbReference>
<name>A0A561R8V7_9HYPH</name>
<dbReference type="SUPFAM" id="SSF53807">
    <property type="entry name" value="Helical backbone' metal receptor"/>
    <property type="match status" value="1"/>
</dbReference>
<proteinExistence type="inferred from homology"/>
<accession>A0A561R8V7</accession>
<keyword evidence="5" id="KW-0732">Signal</keyword>
<comment type="similarity">
    <text evidence="2">Belongs to the bacterial solute-binding protein 8 family.</text>
</comment>
<sequence length="311" mass="34274">MRILILAWAILLVLVVPTFARSVTDHEGRTVEVPDHPQRILSLHDWTLTVMARELGAPLIASIGRPSPDGKPFMRGARELFGLTFDQVELASLHGKPDLERIRALKPDLIVANLGDFAALTDQLSSIAPTLMFNPESGKPPFALYREFAGWIGKEQRFDTLKAAYDQRLAETRARLGTSTEKTYAAILADGRDGSLTILKDYGVLTTVLDDLGFHRIPLSGTVPSGQSRMRIGAELVGEIDADMIVTTYLPENGGSPQSIFNDLDRIAPGYQDFLRAYAEKHILSFSRYEVYPTSFRGALALMDALSGMAR</sequence>
<evidence type="ECO:0000313" key="8">
    <source>
        <dbReference type="Proteomes" id="UP000320653"/>
    </source>
</evidence>
<evidence type="ECO:0000256" key="5">
    <source>
        <dbReference type="ARBA" id="ARBA00022729"/>
    </source>
</evidence>
<dbReference type="AlphaFoldDB" id="A0A561R8V7"/>
<dbReference type="Gene3D" id="3.40.50.1980">
    <property type="entry name" value="Nitrogenase molybdenum iron protein domain"/>
    <property type="match status" value="2"/>
</dbReference>
<comment type="caution">
    <text evidence="7">The sequence shown here is derived from an EMBL/GenBank/DDBJ whole genome shotgun (WGS) entry which is preliminary data.</text>
</comment>
<dbReference type="GO" id="GO:0030288">
    <property type="term" value="C:outer membrane-bounded periplasmic space"/>
    <property type="evidence" value="ECO:0007669"/>
    <property type="project" value="TreeGrafter"/>
</dbReference>